<dbReference type="KEGG" id="msar:MSAR_37270"/>
<dbReference type="Proteomes" id="UP000466445">
    <property type="component" value="Chromosome"/>
</dbReference>
<sequence length="74" mass="7398">MRSSKIAAWGRPASGNNSPAGWVAGGGEIAGTAGSMVGGGTVSGFDEHPVRTAKARNTTADLRKPALFTTIVNG</sequence>
<protein>
    <submittedName>
        <fullName evidence="2">Uncharacterized protein</fullName>
    </submittedName>
</protein>
<feature type="region of interest" description="Disordered" evidence="1">
    <location>
        <begin position="1"/>
        <end position="20"/>
    </location>
</feature>
<evidence type="ECO:0000313" key="2">
    <source>
        <dbReference type="EMBL" id="BBY60591.1"/>
    </source>
</evidence>
<reference evidence="2 3" key="1">
    <citation type="journal article" date="2019" name="Emerg. Microbes Infect.">
        <title>Comprehensive subspecies identification of 175 nontuberculous mycobacteria species based on 7547 genomic profiles.</title>
        <authorList>
            <person name="Matsumoto Y."/>
            <person name="Kinjo T."/>
            <person name="Motooka D."/>
            <person name="Nabeya D."/>
            <person name="Jung N."/>
            <person name="Uechi K."/>
            <person name="Horii T."/>
            <person name="Iida T."/>
            <person name="Fujita J."/>
            <person name="Nakamura S."/>
        </authorList>
    </citation>
    <scope>NUCLEOTIDE SEQUENCE [LARGE SCALE GENOMIC DNA]</scope>
    <source>
        <strain evidence="2 3">JCM 30395</strain>
    </source>
</reference>
<organism evidence="2 3">
    <name type="scientific">Mycolicibacterium sarraceniae</name>
    <dbReference type="NCBI Taxonomy" id="1534348"/>
    <lineage>
        <taxon>Bacteria</taxon>
        <taxon>Bacillati</taxon>
        <taxon>Actinomycetota</taxon>
        <taxon>Actinomycetes</taxon>
        <taxon>Mycobacteriales</taxon>
        <taxon>Mycobacteriaceae</taxon>
        <taxon>Mycolicibacterium</taxon>
    </lineage>
</organism>
<dbReference type="AlphaFoldDB" id="A0A7I7SW95"/>
<dbReference type="EMBL" id="AP022595">
    <property type="protein sequence ID" value="BBY60591.1"/>
    <property type="molecule type" value="Genomic_DNA"/>
</dbReference>
<keyword evidence="3" id="KW-1185">Reference proteome</keyword>
<gene>
    <name evidence="2" type="ORF">MSAR_37270</name>
</gene>
<evidence type="ECO:0000256" key="1">
    <source>
        <dbReference type="SAM" id="MobiDB-lite"/>
    </source>
</evidence>
<evidence type="ECO:0000313" key="3">
    <source>
        <dbReference type="Proteomes" id="UP000466445"/>
    </source>
</evidence>
<proteinExistence type="predicted"/>
<accession>A0A7I7SW95</accession>
<name>A0A7I7SW95_9MYCO</name>